<accession>A0A1E3VSY3</accession>
<evidence type="ECO:0000313" key="2">
    <source>
        <dbReference type="Proteomes" id="UP000094472"/>
    </source>
</evidence>
<protein>
    <submittedName>
        <fullName evidence="1">Uncharacterized protein</fullName>
    </submittedName>
</protein>
<keyword evidence="2" id="KW-1185">Reference proteome</keyword>
<dbReference type="Pfam" id="PF04311">
    <property type="entry name" value="DUF459"/>
    <property type="match status" value="1"/>
</dbReference>
<dbReference type="EMBL" id="LPWF01000028">
    <property type="protein sequence ID" value="ODR96650.1"/>
    <property type="molecule type" value="Genomic_DNA"/>
</dbReference>
<dbReference type="Proteomes" id="UP000094472">
    <property type="component" value="Unassembled WGS sequence"/>
</dbReference>
<dbReference type="GO" id="GO:0016788">
    <property type="term" value="F:hydrolase activity, acting on ester bonds"/>
    <property type="evidence" value="ECO:0007669"/>
    <property type="project" value="UniProtKB-ARBA"/>
</dbReference>
<gene>
    <name evidence="1" type="ORF">AUC69_13635</name>
</gene>
<dbReference type="SUPFAM" id="SSF52266">
    <property type="entry name" value="SGNH hydrolase"/>
    <property type="match status" value="1"/>
</dbReference>
<dbReference type="InterPro" id="IPR036514">
    <property type="entry name" value="SGNH_hydro_sf"/>
</dbReference>
<proteinExistence type="predicted"/>
<name>A0A1E3VSY3_9HYPH</name>
<dbReference type="AlphaFoldDB" id="A0A1E3VSY3"/>
<sequence length="245" mass="28193">MAAQDTPSHRSYINPFPNGDRYRIVVLGDSLGDGLWEGLYRAFDDDATLEFIQRSQKSTGFVDTGRYDWNGEIDQILKDDKFQVAVVMFGANDDKPIKKDGKWFKVGTEEWREAYGAQVETFIKKLRAANIATYWVGLPVMRAPGQTSDAEKLNDVFREKAFINGAKYIDTWSGFVDEQGRYSAYGPDMSGQVKRLRSDDGVHFTMRGYLNWLISSRKSCARIWGWPRPSGIFRLRAMSRNKRRW</sequence>
<reference evidence="1 2" key="1">
    <citation type="journal article" date="2016" name="Environ. Microbiol.">
        <title>New Methyloceanibacter diversity from North Sea sediments includes methanotroph containing solely the soluble methane monooxygenase.</title>
        <authorList>
            <person name="Vekeman B."/>
            <person name="Kerckhof F.M."/>
            <person name="Cremers G."/>
            <person name="de Vos P."/>
            <person name="Vandamme P."/>
            <person name="Boon N."/>
            <person name="Op den Camp H.J."/>
            <person name="Heylen K."/>
        </authorList>
    </citation>
    <scope>NUCLEOTIDE SEQUENCE [LARGE SCALE GENOMIC DNA]</scope>
    <source>
        <strain evidence="1 2">R-67175</strain>
    </source>
</reference>
<dbReference type="STRING" id="1774969.AUC69_13635"/>
<dbReference type="InterPro" id="IPR007407">
    <property type="entry name" value="DUF459"/>
</dbReference>
<dbReference type="Gene3D" id="3.40.50.1110">
    <property type="entry name" value="SGNH hydrolase"/>
    <property type="match status" value="1"/>
</dbReference>
<comment type="caution">
    <text evidence="1">The sequence shown here is derived from an EMBL/GenBank/DDBJ whole genome shotgun (WGS) entry which is preliminary data.</text>
</comment>
<organism evidence="1 2">
    <name type="scientific">Methyloceanibacter superfactus</name>
    <dbReference type="NCBI Taxonomy" id="1774969"/>
    <lineage>
        <taxon>Bacteria</taxon>
        <taxon>Pseudomonadati</taxon>
        <taxon>Pseudomonadota</taxon>
        <taxon>Alphaproteobacteria</taxon>
        <taxon>Hyphomicrobiales</taxon>
        <taxon>Hyphomicrobiaceae</taxon>
        <taxon>Methyloceanibacter</taxon>
    </lineage>
</organism>
<evidence type="ECO:0000313" key="1">
    <source>
        <dbReference type="EMBL" id="ODR96650.1"/>
    </source>
</evidence>